<evidence type="ECO:0000256" key="1">
    <source>
        <dbReference type="ARBA" id="ARBA00022723"/>
    </source>
</evidence>
<name>A0AAD4MMZ9_9BILA</name>
<dbReference type="InterPro" id="IPR000222">
    <property type="entry name" value="PP2C_BS"/>
</dbReference>
<evidence type="ECO:0000256" key="2">
    <source>
        <dbReference type="ARBA" id="ARBA00022801"/>
    </source>
</evidence>
<dbReference type="GO" id="GO:0004722">
    <property type="term" value="F:protein serine/threonine phosphatase activity"/>
    <property type="evidence" value="ECO:0007669"/>
    <property type="project" value="InterPro"/>
</dbReference>
<dbReference type="InterPro" id="IPR001932">
    <property type="entry name" value="PPM-type_phosphatase-like_dom"/>
</dbReference>
<dbReference type="CDD" id="cd00143">
    <property type="entry name" value="PP2Cc"/>
    <property type="match status" value="1"/>
</dbReference>
<dbReference type="PROSITE" id="PS51746">
    <property type="entry name" value="PPM_2"/>
    <property type="match status" value="1"/>
</dbReference>
<reference evidence="6" key="1">
    <citation type="submission" date="2022-01" db="EMBL/GenBank/DDBJ databases">
        <title>Genome Sequence Resource for Two Populations of Ditylenchus destructor, the Migratory Endoparasitic Phytonematode.</title>
        <authorList>
            <person name="Zhang H."/>
            <person name="Lin R."/>
            <person name="Xie B."/>
        </authorList>
    </citation>
    <scope>NUCLEOTIDE SEQUENCE</scope>
    <source>
        <strain evidence="6">BazhouSP</strain>
    </source>
</reference>
<dbReference type="InterPro" id="IPR015655">
    <property type="entry name" value="PP2C"/>
</dbReference>
<dbReference type="Gene3D" id="3.60.40.10">
    <property type="entry name" value="PPM-type phosphatase domain"/>
    <property type="match status" value="1"/>
</dbReference>
<dbReference type="PANTHER" id="PTHR47992">
    <property type="entry name" value="PROTEIN PHOSPHATASE"/>
    <property type="match status" value="1"/>
</dbReference>
<gene>
    <name evidence="6" type="ORF">DdX_16471</name>
</gene>
<dbReference type="AlphaFoldDB" id="A0AAD4MMZ9"/>
<keyword evidence="3 4" id="KW-0904">Protein phosphatase</keyword>
<evidence type="ECO:0000313" key="7">
    <source>
        <dbReference type="Proteomes" id="UP001201812"/>
    </source>
</evidence>
<dbReference type="PROSITE" id="PS01032">
    <property type="entry name" value="PPM_1"/>
    <property type="match status" value="1"/>
</dbReference>
<dbReference type="EMBL" id="JAKKPZ010000133">
    <property type="protein sequence ID" value="KAI1700850.1"/>
    <property type="molecule type" value="Genomic_DNA"/>
</dbReference>
<dbReference type="SUPFAM" id="SSF81606">
    <property type="entry name" value="PP2C-like"/>
    <property type="match status" value="1"/>
</dbReference>
<dbReference type="Pfam" id="PF00481">
    <property type="entry name" value="PP2C"/>
    <property type="match status" value="1"/>
</dbReference>
<keyword evidence="2 4" id="KW-0378">Hydrolase</keyword>
<sequence length="370" mass="40662">MGATGAPENDSEDGMLAEMRITVARAQGGRAHMEDRHHVEVVRDTNNHLMYVFAAVYDGHGGDEASRYARKHLHINIMKDPLFGSDRDDDVLQAIRNGFIRTHHDMRHYIKDDSTAGTTATCAIFREGKLFFGHVGDSAIIRVSSEGTGKMLTQEHKPDLERDRVEALGGTVMCKGGTWRVARRVSNPSTGEFMADVPKLNMSRALGDFWSKDPTTGEYAVSPEPDVDVVQLYSHDKFIVLVSDGVTAVLEPKGFVELLEMAEGRGVHLKGLYKPSPEYETNYAQFILQIAATIWKKAHTPSDNITVVCIKLAPCSSFRGLEASVAADSPDLQLSKAIASDSSAALRVTYRTNQQLRTNPIRACKMGAIA</sequence>
<dbReference type="Proteomes" id="UP001201812">
    <property type="component" value="Unassembled WGS sequence"/>
</dbReference>
<feature type="domain" description="PPM-type phosphatase" evidence="5">
    <location>
        <begin position="20"/>
        <end position="312"/>
    </location>
</feature>
<evidence type="ECO:0000313" key="6">
    <source>
        <dbReference type="EMBL" id="KAI1700850.1"/>
    </source>
</evidence>
<comment type="similarity">
    <text evidence="4">Belongs to the PP2C family.</text>
</comment>
<comment type="caution">
    <text evidence="6">The sequence shown here is derived from an EMBL/GenBank/DDBJ whole genome shotgun (WGS) entry which is preliminary data.</text>
</comment>
<protein>
    <submittedName>
        <fullName evidence="6">Protein phosphatase 2C domain-containing protein</fullName>
    </submittedName>
</protein>
<keyword evidence="7" id="KW-1185">Reference proteome</keyword>
<keyword evidence="1" id="KW-0479">Metal-binding</keyword>
<evidence type="ECO:0000259" key="5">
    <source>
        <dbReference type="PROSITE" id="PS51746"/>
    </source>
</evidence>
<proteinExistence type="inferred from homology"/>
<dbReference type="SMART" id="SM00332">
    <property type="entry name" value="PP2Cc"/>
    <property type="match status" value="1"/>
</dbReference>
<evidence type="ECO:0000256" key="3">
    <source>
        <dbReference type="ARBA" id="ARBA00022912"/>
    </source>
</evidence>
<accession>A0AAD4MMZ9</accession>
<dbReference type="GO" id="GO:0046872">
    <property type="term" value="F:metal ion binding"/>
    <property type="evidence" value="ECO:0007669"/>
    <property type="project" value="UniProtKB-KW"/>
</dbReference>
<dbReference type="InterPro" id="IPR036457">
    <property type="entry name" value="PPM-type-like_dom_sf"/>
</dbReference>
<organism evidence="6 7">
    <name type="scientific">Ditylenchus destructor</name>
    <dbReference type="NCBI Taxonomy" id="166010"/>
    <lineage>
        <taxon>Eukaryota</taxon>
        <taxon>Metazoa</taxon>
        <taxon>Ecdysozoa</taxon>
        <taxon>Nematoda</taxon>
        <taxon>Chromadorea</taxon>
        <taxon>Rhabditida</taxon>
        <taxon>Tylenchina</taxon>
        <taxon>Tylenchomorpha</taxon>
        <taxon>Sphaerularioidea</taxon>
        <taxon>Anguinidae</taxon>
        <taxon>Anguininae</taxon>
        <taxon>Ditylenchus</taxon>
    </lineage>
</organism>
<evidence type="ECO:0000256" key="4">
    <source>
        <dbReference type="RuleBase" id="RU003465"/>
    </source>
</evidence>